<dbReference type="EMBL" id="CDQK01000005">
    <property type="protein sequence ID" value="CEP23835.1"/>
    <property type="molecule type" value="Genomic_DNA"/>
</dbReference>
<keyword evidence="1" id="KW-1133">Transmembrane helix</keyword>
<name>A0A0H5C6L8_CYBJN</name>
<feature type="transmembrane region" description="Helical" evidence="1">
    <location>
        <begin position="31"/>
        <end position="51"/>
    </location>
</feature>
<dbReference type="InterPro" id="IPR036691">
    <property type="entry name" value="Endo/exonu/phosph_ase_sf"/>
</dbReference>
<dbReference type="PANTHER" id="PTHR12121:SF36">
    <property type="entry name" value="ENDONUCLEASE_EXONUCLEASE_PHOSPHATASE DOMAIN-CONTAINING PROTEIN"/>
    <property type="match status" value="1"/>
</dbReference>
<keyword evidence="1" id="KW-0812">Transmembrane</keyword>
<dbReference type="GO" id="GO:0000175">
    <property type="term" value="F:3'-5'-RNA exonuclease activity"/>
    <property type="evidence" value="ECO:0007669"/>
    <property type="project" value="TreeGrafter"/>
</dbReference>
<dbReference type="AlphaFoldDB" id="A0A0H5C6L8"/>
<evidence type="ECO:0000256" key="1">
    <source>
        <dbReference type="SAM" id="Phobius"/>
    </source>
</evidence>
<dbReference type="CDD" id="cd09083">
    <property type="entry name" value="EEP-1"/>
    <property type="match status" value="1"/>
</dbReference>
<protein>
    <recommendedName>
        <fullName evidence="2">Endonuclease/exonuclease/phosphatase domain-containing protein</fullName>
    </recommendedName>
</protein>
<dbReference type="InterPro" id="IPR005135">
    <property type="entry name" value="Endo/exonuclease/phosphatase"/>
</dbReference>
<evidence type="ECO:0000313" key="4">
    <source>
        <dbReference type="Proteomes" id="UP000038830"/>
    </source>
</evidence>
<reference evidence="4" key="1">
    <citation type="journal article" date="2015" name="J. Biotechnol.">
        <title>The structure of the Cyberlindnera jadinii genome and its relation to Candida utilis analyzed by the occurrence of single nucleotide polymorphisms.</title>
        <authorList>
            <person name="Rupp O."/>
            <person name="Brinkrolf K."/>
            <person name="Buerth C."/>
            <person name="Kunigo M."/>
            <person name="Schneider J."/>
            <person name="Jaenicke S."/>
            <person name="Goesmann A."/>
            <person name="Puehler A."/>
            <person name="Jaeger K.-E."/>
            <person name="Ernst J.F."/>
        </authorList>
    </citation>
    <scope>NUCLEOTIDE SEQUENCE [LARGE SCALE GENOMIC DNA]</scope>
    <source>
        <strain evidence="4">ATCC 18201 / CBS 1600 / BCRC 20928 / JCM 3617 / NBRC 0987 / NRRL Y-1542</strain>
    </source>
</reference>
<dbReference type="Gene3D" id="3.60.10.10">
    <property type="entry name" value="Endonuclease/exonuclease/phosphatase"/>
    <property type="match status" value="1"/>
</dbReference>
<evidence type="ECO:0000313" key="3">
    <source>
        <dbReference type="EMBL" id="CEP23835.1"/>
    </source>
</evidence>
<evidence type="ECO:0000259" key="2">
    <source>
        <dbReference type="Pfam" id="PF03372"/>
    </source>
</evidence>
<gene>
    <name evidence="3" type="ORF">BN1211_4500</name>
</gene>
<keyword evidence="1" id="KW-0472">Membrane</keyword>
<dbReference type="Pfam" id="PF03372">
    <property type="entry name" value="Exo_endo_phos"/>
    <property type="match status" value="1"/>
</dbReference>
<dbReference type="InterPro" id="IPR050410">
    <property type="entry name" value="CCR4/nocturin_mRNA_transcr"/>
</dbReference>
<dbReference type="SUPFAM" id="SSF56219">
    <property type="entry name" value="DNase I-like"/>
    <property type="match status" value="1"/>
</dbReference>
<dbReference type="PANTHER" id="PTHR12121">
    <property type="entry name" value="CARBON CATABOLITE REPRESSOR PROTEIN 4"/>
    <property type="match status" value="1"/>
</dbReference>
<accession>A0A0H5C6L8</accession>
<organism evidence="3 4">
    <name type="scientific">Cyberlindnera jadinii (strain ATCC 18201 / CBS 1600 / BCRC 20928 / JCM 3617 / NBRC 0987 / NRRL Y-1542)</name>
    <name type="common">Torula yeast</name>
    <name type="synonym">Candida utilis</name>
    <dbReference type="NCBI Taxonomy" id="983966"/>
    <lineage>
        <taxon>Eukaryota</taxon>
        <taxon>Fungi</taxon>
        <taxon>Dikarya</taxon>
        <taxon>Ascomycota</taxon>
        <taxon>Saccharomycotina</taxon>
        <taxon>Saccharomycetes</taxon>
        <taxon>Phaffomycetales</taxon>
        <taxon>Phaffomycetaceae</taxon>
        <taxon>Cyberlindnera</taxon>
    </lineage>
</organism>
<feature type="domain" description="Endonuclease/exonuclease/phosphatase" evidence="2">
    <location>
        <begin position="102"/>
        <end position="305"/>
    </location>
</feature>
<dbReference type="Proteomes" id="UP000038830">
    <property type="component" value="Unassembled WGS sequence"/>
</dbReference>
<sequence length="314" mass="35059">MSYIRLEDGEDGVSERILVADDTRTGRYQNLYKMLALSSIILIVFTLLLNITRAAPIDQGGHLQVYSNNIRFATTTPGAAEKPWSDRKYDVVQSIKFFASRGNTVVGLQEVLKSQLDDILELLGGDWAYYGVGRDGGESGEYSPVLYDTTQFTLLDSKTLWLSETPDVPSKGWDAALPRIATLTQLKTKSGGYTFNFYNTHLDHLGVVAREKSMALIASLEWHDGPILLSGDFNSPPTEDAYKEISKYYSDTRLVSKIKYGFTGTYTGFQDEADVIIDFIFVKGLDSDYYGVLPNGFEELKFSDHRPVVAGFKL</sequence>
<proteinExistence type="predicted"/>